<keyword evidence="2" id="KW-1185">Reference proteome</keyword>
<evidence type="ECO:0000313" key="1">
    <source>
        <dbReference type="EMBL" id="KAI4380854.1"/>
    </source>
</evidence>
<organism evidence="1 2">
    <name type="scientific">Melastoma candidum</name>
    <dbReference type="NCBI Taxonomy" id="119954"/>
    <lineage>
        <taxon>Eukaryota</taxon>
        <taxon>Viridiplantae</taxon>
        <taxon>Streptophyta</taxon>
        <taxon>Embryophyta</taxon>
        <taxon>Tracheophyta</taxon>
        <taxon>Spermatophyta</taxon>
        <taxon>Magnoliopsida</taxon>
        <taxon>eudicotyledons</taxon>
        <taxon>Gunneridae</taxon>
        <taxon>Pentapetalae</taxon>
        <taxon>rosids</taxon>
        <taxon>malvids</taxon>
        <taxon>Myrtales</taxon>
        <taxon>Melastomataceae</taxon>
        <taxon>Melastomatoideae</taxon>
        <taxon>Melastomateae</taxon>
        <taxon>Melastoma</taxon>
    </lineage>
</organism>
<reference evidence="2" key="1">
    <citation type="journal article" date="2023" name="Front. Plant Sci.">
        <title>Chromosomal-level genome assembly of Melastoma candidum provides insights into trichome evolution.</title>
        <authorList>
            <person name="Zhong Y."/>
            <person name="Wu W."/>
            <person name="Sun C."/>
            <person name="Zou P."/>
            <person name="Liu Y."/>
            <person name="Dai S."/>
            <person name="Zhou R."/>
        </authorList>
    </citation>
    <scope>NUCLEOTIDE SEQUENCE [LARGE SCALE GENOMIC DNA]</scope>
</reference>
<comment type="caution">
    <text evidence="1">The sequence shown here is derived from an EMBL/GenBank/DDBJ whole genome shotgun (WGS) entry which is preliminary data.</text>
</comment>
<evidence type="ECO:0000313" key="2">
    <source>
        <dbReference type="Proteomes" id="UP001057402"/>
    </source>
</evidence>
<dbReference type="EMBL" id="CM042882">
    <property type="protein sequence ID" value="KAI4380854.1"/>
    <property type="molecule type" value="Genomic_DNA"/>
</dbReference>
<gene>
    <name evidence="1" type="ORF">MLD38_006993</name>
</gene>
<sequence>MVYIFPWLSFQFASLERAKEVEEFFSTRSNPSITRTLKQSIERVHINAQWVQSIQNEKHLAEAVQELAYRNY</sequence>
<accession>A0ACB9RTG4</accession>
<protein>
    <submittedName>
        <fullName evidence="1">Uncharacterized protein</fullName>
    </submittedName>
</protein>
<proteinExistence type="predicted"/>
<dbReference type="Proteomes" id="UP001057402">
    <property type="component" value="Chromosome 3"/>
</dbReference>
<name>A0ACB9RTG4_9MYRT</name>